<feature type="non-terminal residue" evidence="1">
    <location>
        <position position="228"/>
    </location>
</feature>
<comment type="caution">
    <text evidence="1">The sequence shown here is derived from an EMBL/GenBank/DDBJ whole genome shotgun (WGS) entry which is preliminary data.</text>
</comment>
<feature type="non-terminal residue" evidence="1">
    <location>
        <position position="1"/>
    </location>
</feature>
<organism evidence="1">
    <name type="scientific">marine sediment metagenome</name>
    <dbReference type="NCBI Taxonomy" id="412755"/>
    <lineage>
        <taxon>unclassified sequences</taxon>
        <taxon>metagenomes</taxon>
        <taxon>ecological metagenomes</taxon>
    </lineage>
</organism>
<name>X1JY35_9ZZZZ</name>
<accession>X1JY35</accession>
<proteinExistence type="predicted"/>
<dbReference type="EMBL" id="BARU01040946">
    <property type="protein sequence ID" value="GAH83169.1"/>
    <property type="molecule type" value="Genomic_DNA"/>
</dbReference>
<sequence>RVEGDNQQVGIYDNDSPPEIVILSYKVNDTSQFLVQGQEVDLHLQVMNRGGKTAENVTLEITTEKGSVTLTDHMLTIPSLDAGSAVWINDPVKVTADFTPPEYKSPFELRLNAEISDDQDNQWKDEMDVPVFFNVPEFTNILIDDDIAYSEYNNGNGFAEPGELIVLKTTKEELLWVSHEDEFVEFTTKEFWDVDQTLSYSMIKLSDKAPVGHKFRFLARIERWDVNM</sequence>
<protein>
    <recommendedName>
        <fullName evidence="2">CARDB domain-containing protein</fullName>
    </recommendedName>
</protein>
<dbReference type="AlphaFoldDB" id="X1JY35"/>
<evidence type="ECO:0000313" key="1">
    <source>
        <dbReference type="EMBL" id="GAH83169.1"/>
    </source>
</evidence>
<gene>
    <name evidence="1" type="ORF">S03H2_63232</name>
</gene>
<reference evidence="1" key="1">
    <citation type="journal article" date="2014" name="Front. Microbiol.">
        <title>High frequency of phylogenetically diverse reductive dehalogenase-homologous genes in deep subseafloor sedimentary metagenomes.</title>
        <authorList>
            <person name="Kawai M."/>
            <person name="Futagami T."/>
            <person name="Toyoda A."/>
            <person name="Takaki Y."/>
            <person name="Nishi S."/>
            <person name="Hori S."/>
            <person name="Arai W."/>
            <person name="Tsubouchi T."/>
            <person name="Morono Y."/>
            <person name="Uchiyama I."/>
            <person name="Ito T."/>
            <person name="Fujiyama A."/>
            <person name="Inagaki F."/>
            <person name="Takami H."/>
        </authorList>
    </citation>
    <scope>NUCLEOTIDE SEQUENCE</scope>
    <source>
        <strain evidence="1">Expedition CK06-06</strain>
    </source>
</reference>
<evidence type="ECO:0008006" key="2">
    <source>
        <dbReference type="Google" id="ProtNLM"/>
    </source>
</evidence>